<sequence>MAAKTLSLSELNKAMQQKDCLQGWDILVSYQTAVLNEILKQRASKIEGLTKVPEWPASWQDPITGDTVTSKVSISLSNPAINFKDDQASVTVTFYLSGESRREGSSAPDVLPPNMTLQLDTYLIDVRGAVIGSGAAAEITTSKGEGDPPSKISVFEPGTENARAISIDFSSGKLTIVPGPNTPLSDEQAAFINCISVDIQEHFQKSVGLQCYLGSVSNKTSTDIPGALKPTAFSFSTIAGDSNTPGVLCMWIGVEGGAGNYTVPDQGNSLQFKIDTIEHNPIPKDHTASIIFSHQIMSNKFFLPALEASGMNGAVCDSVLGTPGMKFRFYLASMELHVDKKDEHGSSLLATWRKKLDAVDFNMKDEMVSLEIGEKSSTNWSRSIRLNWSVYSNPTFGSAHTTHGELTLTFKIAKEGYWKLDGNKISFVIQFPDKFEVSAVADQHSFWEKFFDSASEDIPSEYKNLSLDIPVADMELRSMDYFLTTNLVFPGYTSFVPNSPDTGLAVPRDTIITGQIQTSGSATSFEIQSTKLEALKADATESLIPEIKADGDPITSITTRMLAEDVGAVENSASELPEASQVAEKPASMLPKDLMNPKGTLFLDLTKASMDKENSLKNVLSVVDQHGYGHITEAQVNQMLNVATPGSQVTDSPVEKKSQEGRVLQQQQSNQTQLFSLNLFGGRYIFDGSSKELIVNPQTGRIKVDGVEAVPTFSTDPNTYITTTSWSVPSKTYSVVFSSDILDDDTFQPTFVGKMKDVIKNEEVDISGKKRILDTTDKGIISAKTSDIITIVGFSIGNTLSLIGLALAIRWRPKDKVHNDPTQPAQVRKENGEEANKLLERSNNVGEVRRKASVELVEVLKKTSEKEAEARSHMAENENIFVTDVDKILEQESKRIQDHTKGIAVEELADGSGPAFETEVHKINDALKQRVEKYVQQSISPNINDSLMIWKKAGYITDAEIQKIATDGLKPLIDRQLADLTKKEAQQPSVAEAIVLHAAAEKVFKEQEAFYKDAEVAKDAAFTKERTLEKEYKKKEAAISKKEELKDKEQDPAEKKIMEDAIETMRKELKLKTEEHKAAAKEALEKVRIRDKEKLKLDKKNEKREVEQKRKNEAIQRALKLKHH</sequence>
<accession>A0ACB8UYY2</accession>
<gene>
    <name evidence="1" type="ORF">LOY88_002467</name>
</gene>
<protein>
    <submittedName>
        <fullName evidence="1">Uncharacterized protein</fullName>
    </submittedName>
</protein>
<name>A0ACB8UYY2_9EURO</name>
<reference evidence="1" key="1">
    <citation type="journal article" date="2022" name="bioRxiv">
        <title>Population genetic analysis of Ophidiomyces ophidiicola, the causative agent of snake fungal disease, indicates recent introductions to the USA.</title>
        <authorList>
            <person name="Ladner J.T."/>
            <person name="Palmer J.M."/>
            <person name="Ettinger C.L."/>
            <person name="Stajich J.E."/>
            <person name="Farrell T.M."/>
            <person name="Glorioso B.M."/>
            <person name="Lawson B."/>
            <person name="Price S.J."/>
            <person name="Stengle A.G."/>
            <person name="Grear D.A."/>
            <person name="Lorch J.M."/>
        </authorList>
    </citation>
    <scope>NUCLEOTIDE SEQUENCE</scope>
    <source>
        <strain evidence="1">NWHC 24266-5</strain>
    </source>
</reference>
<proteinExistence type="predicted"/>
<organism evidence="1">
    <name type="scientific">Ophidiomyces ophidiicola</name>
    <dbReference type="NCBI Taxonomy" id="1387563"/>
    <lineage>
        <taxon>Eukaryota</taxon>
        <taxon>Fungi</taxon>
        <taxon>Dikarya</taxon>
        <taxon>Ascomycota</taxon>
        <taxon>Pezizomycotina</taxon>
        <taxon>Eurotiomycetes</taxon>
        <taxon>Eurotiomycetidae</taxon>
        <taxon>Onygenales</taxon>
        <taxon>Onygenaceae</taxon>
        <taxon>Ophidiomyces</taxon>
    </lineage>
</organism>
<evidence type="ECO:0000313" key="1">
    <source>
        <dbReference type="EMBL" id="KAI2388698.1"/>
    </source>
</evidence>
<dbReference type="EMBL" id="JALBCA010000029">
    <property type="protein sequence ID" value="KAI2388698.1"/>
    <property type="molecule type" value="Genomic_DNA"/>
</dbReference>
<comment type="caution">
    <text evidence="1">The sequence shown here is derived from an EMBL/GenBank/DDBJ whole genome shotgun (WGS) entry which is preliminary data.</text>
</comment>